<evidence type="ECO:0000313" key="2">
    <source>
        <dbReference type="Proteomes" id="UP000634136"/>
    </source>
</evidence>
<dbReference type="Proteomes" id="UP000634136">
    <property type="component" value="Unassembled WGS sequence"/>
</dbReference>
<evidence type="ECO:0000313" key="1">
    <source>
        <dbReference type="EMBL" id="KAF7808211.1"/>
    </source>
</evidence>
<dbReference type="EMBL" id="JAAIUW010000011">
    <property type="protein sequence ID" value="KAF7808211.1"/>
    <property type="molecule type" value="Genomic_DNA"/>
</dbReference>
<dbReference type="GO" id="GO:0003676">
    <property type="term" value="F:nucleic acid binding"/>
    <property type="evidence" value="ECO:0007669"/>
    <property type="project" value="InterPro"/>
</dbReference>
<organism evidence="1 2">
    <name type="scientific">Senna tora</name>
    <dbReference type="NCBI Taxonomy" id="362788"/>
    <lineage>
        <taxon>Eukaryota</taxon>
        <taxon>Viridiplantae</taxon>
        <taxon>Streptophyta</taxon>
        <taxon>Embryophyta</taxon>
        <taxon>Tracheophyta</taxon>
        <taxon>Spermatophyta</taxon>
        <taxon>Magnoliopsida</taxon>
        <taxon>eudicotyledons</taxon>
        <taxon>Gunneridae</taxon>
        <taxon>Pentapetalae</taxon>
        <taxon>rosids</taxon>
        <taxon>fabids</taxon>
        <taxon>Fabales</taxon>
        <taxon>Fabaceae</taxon>
        <taxon>Caesalpinioideae</taxon>
        <taxon>Cassia clade</taxon>
        <taxon>Senna</taxon>
    </lineage>
</organism>
<dbReference type="Gene3D" id="3.30.70.330">
    <property type="match status" value="1"/>
</dbReference>
<name>A0A834SRI9_9FABA</name>
<gene>
    <name evidence="1" type="ORF">G2W53_034954</name>
</gene>
<accession>A0A834SRI9</accession>
<dbReference type="SUPFAM" id="SSF54928">
    <property type="entry name" value="RNA-binding domain, RBD"/>
    <property type="match status" value="1"/>
</dbReference>
<sequence length="127" mass="14226">MCNFFEDIIGSEAIFLWFAWVDFEDVDGFNKALELDGTKVGGYTLLVEAKRPRRYNQGGRDGSGHFGGWRGGDRWGQERGGSGWSCSFELNLPCSIPIVWPSEYHMISIAATYYLSSSFADDLSCCQ</sequence>
<dbReference type="InterPro" id="IPR012677">
    <property type="entry name" value="Nucleotide-bd_a/b_plait_sf"/>
</dbReference>
<dbReference type="InterPro" id="IPR035979">
    <property type="entry name" value="RBD_domain_sf"/>
</dbReference>
<protein>
    <submittedName>
        <fullName evidence="1">Nucleolin 1-like isoform X3</fullName>
    </submittedName>
</protein>
<dbReference type="AlphaFoldDB" id="A0A834SRI9"/>
<reference evidence="1" key="1">
    <citation type="submission" date="2020-09" db="EMBL/GenBank/DDBJ databases">
        <title>Genome-Enabled Discovery of Anthraquinone Biosynthesis in Senna tora.</title>
        <authorList>
            <person name="Kang S.-H."/>
            <person name="Pandey R.P."/>
            <person name="Lee C.-M."/>
            <person name="Sim J.-S."/>
            <person name="Jeong J.-T."/>
            <person name="Choi B.-S."/>
            <person name="Jung M."/>
            <person name="Ginzburg D."/>
            <person name="Zhao K."/>
            <person name="Won S.Y."/>
            <person name="Oh T.-J."/>
            <person name="Yu Y."/>
            <person name="Kim N.-H."/>
            <person name="Lee O.R."/>
            <person name="Lee T.-H."/>
            <person name="Bashyal P."/>
            <person name="Kim T.-S."/>
            <person name="Lee W.-H."/>
            <person name="Kawkins C."/>
            <person name="Kim C.-K."/>
            <person name="Kim J.S."/>
            <person name="Ahn B.O."/>
            <person name="Rhee S.Y."/>
            <person name="Sohng J.K."/>
        </authorList>
    </citation>
    <scope>NUCLEOTIDE SEQUENCE</scope>
    <source>
        <tissue evidence="1">Leaf</tissue>
    </source>
</reference>
<comment type="caution">
    <text evidence="1">The sequence shown here is derived from an EMBL/GenBank/DDBJ whole genome shotgun (WGS) entry which is preliminary data.</text>
</comment>
<keyword evidence="2" id="KW-1185">Reference proteome</keyword>
<dbReference type="OrthoDB" id="439808at2759"/>
<proteinExistence type="predicted"/>